<accession>A0AAW0Z7P5</accession>
<gene>
    <name evidence="2" type="ORF">QLX08_011520</name>
</gene>
<evidence type="ECO:0000313" key="2">
    <source>
        <dbReference type="EMBL" id="KAK9293574.1"/>
    </source>
</evidence>
<name>A0AAW0Z7P5_9HYME</name>
<evidence type="ECO:0000256" key="1">
    <source>
        <dbReference type="SAM" id="MobiDB-lite"/>
    </source>
</evidence>
<keyword evidence="3" id="KW-1185">Reference proteome</keyword>
<proteinExistence type="predicted"/>
<dbReference type="EMBL" id="JAWNGG020000415">
    <property type="protein sequence ID" value="KAK9293574.1"/>
    <property type="molecule type" value="Genomic_DNA"/>
</dbReference>
<comment type="caution">
    <text evidence="2">The sequence shown here is derived from an EMBL/GenBank/DDBJ whole genome shotgun (WGS) entry which is preliminary data.</text>
</comment>
<dbReference type="AlphaFoldDB" id="A0AAW0Z7P5"/>
<reference evidence="2 3" key="1">
    <citation type="submission" date="2024-05" db="EMBL/GenBank/DDBJ databases">
        <title>The nuclear and mitochondrial genome assemblies of Tetragonisca angustula (Apidae: Meliponini), a tiny yet remarkable pollinator in the Neotropics.</title>
        <authorList>
            <person name="Ferrari R."/>
            <person name="Ricardo P.C."/>
            <person name="Dias F.C."/>
            <person name="Araujo N.S."/>
            <person name="Soares D.O."/>
            <person name="Zhou Q.-S."/>
            <person name="Zhu C.-D."/>
            <person name="Coutinho L."/>
            <person name="Airas M.C."/>
            <person name="Batista T.M."/>
        </authorList>
    </citation>
    <scope>NUCLEOTIDE SEQUENCE [LARGE SCALE GENOMIC DNA]</scope>
    <source>
        <strain evidence="2">ASF017062</strain>
        <tissue evidence="2">Abdomen</tissue>
    </source>
</reference>
<evidence type="ECO:0000313" key="3">
    <source>
        <dbReference type="Proteomes" id="UP001432146"/>
    </source>
</evidence>
<sequence length="119" mass="13450">MQRFEDLNTSSPRFDGQRGQSHRETIIVGDTSRKKRFLSFLHVRSFVDSSKESMLPSIGPTNGHTNTTECTSVCGDRDCICVGGRGTLRSIYLRSARLLPRVPRDRDLRSKVRQKRGPA</sequence>
<organism evidence="2 3">
    <name type="scientific">Tetragonisca angustula</name>
    <dbReference type="NCBI Taxonomy" id="166442"/>
    <lineage>
        <taxon>Eukaryota</taxon>
        <taxon>Metazoa</taxon>
        <taxon>Ecdysozoa</taxon>
        <taxon>Arthropoda</taxon>
        <taxon>Hexapoda</taxon>
        <taxon>Insecta</taxon>
        <taxon>Pterygota</taxon>
        <taxon>Neoptera</taxon>
        <taxon>Endopterygota</taxon>
        <taxon>Hymenoptera</taxon>
        <taxon>Apocrita</taxon>
        <taxon>Aculeata</taxon>
        <taxon>Apoidea</taxon>
        <taxon>Anthophila</taxon>
        <taxon>Apidae</taxon>
        <taxon>Tetragonisca</taxon>
    </lineage>
</organism>
<protein>
    <submittedName>
        <fullName evidence="2">Uncharacterized protein</fullName>
    </submittedName>
</protein>
<feature type="region of interest" description="Disordered" evidence="1">
    <location>
        <begin position="1"/>
        <end position="28"/>
    </location>
</feature>
<dbReference type="Proteomes" id="UP001432146">
    <property type="component" value="Unassembled WGS sequence"/>
</dbReference>